<evidence type="ECO:0000259" key="8">
    <source>
        <dbReference type="PROSITE" id="PS51883"/>
    </source>
</evidence>
<dbReference type="InterPro" id="IPR006073">
    <property type="entry name" value="GTP-bd"/>
</dbReference>
<dbReference type="NCBIfam" id="TIGR02729">
    <property type="entry name" value="Obg_CgtA"/>
    <property type="match status" value="1"/>
</dbReference>
<dbReference type="PROSITE" id="PS00905">
    <property type="entry name" value="GTP1_OBG"/>
    <property type="match status" value="1"/>
</dbReference>
<feature type="domain" description="Obg" evidence="8">
    <location>
        <begin position="1"/>
        <end position="154"/>
    </location>
</feature>
<protein>
    <submittedName>
        <fullName evidence="9">Obg family GTPase CgtA</fullName>
    </submittedName>
</protein>
<dbReference type="GO" id="GO:0000287">
    <property type="term" value="F:magnesium ion binding"/>
    <property type="evidence" value="ECO:0007669"/>
    <property type="project" value="InterPro"/>
</dbReference>
<proteinExistence type="inferred from homology"/>
<dbReference type="Gene3D" id="2.70.210.12">
    <property type="entry name" value="GTP1/OBG domain"/>
    <property type="match status" value="1"/>
</dbReference>
<feature type="domain" description="OBG-type G" evidence="7">
    <location>
        <begin position="155"/>
        <end position="317"/>
    </location>
</feature>
<dbReference type="InterPro" id="IPR036726">
    <property type="entry name" value="GTP1_OBG_dom_sf"/>
</dbReference>
<keyword evidence="3" id="KW-0547">Nucleotide-binding</keyword>
<dbReference type="PROSITE" id="PS51710">
    <property type="entry name" value="G_OBG"/>
    <property type="match status" value="1"/>
</dbReference>
<accession>A0A1G1VMW1</accession>
<dbReference type="GO" id="GO:0005525">
    <property type="term" value="F:GTP binding"/>
    <property type="evidence" value="ECO:0007669"/>
    <property type="project" value="UniProtKB-KW"/>
</dbReference>
<comment type="caution">
    <text evidence="9">The sequence shown here is derived from an EMBL/GenBank/DDBJ whole genome shotgun (WGS) entry which is preliminary data.</text>
</comment>
<dbReference type="PROSITE" id="PS51883">
    <property type="entry name" value="OBG"/>
    <property type="match status" value="1"/>
</dbReference>
<evidence type="ECO:0000256" key="4">
    <source>
        <dbReference type="ARBA" id="ARBA00022801"/>
    </source>
</evidence>
<dbReference type="GO" id="GO:0003924">
    <property type="term" value="F:GTPase activity"/>
    <property type="evidence" value="ECO:0007669"/>
    <property type="project" value="InterPro"/>
</dbReference>
<keyword evidence="6" id="KW-0342">GTP-binding</keyword>
<dbReference type="SUPFAM" id="SSF52540">
    <property type="entry name" value="P-loop containing nucleoside triphosphate hydrolases"/>
    <property type="match status" value="1"/>
</dbReference>
<comment type="similarity">
    <text evidence="1">Belongs to the TRAFAC class OBG-HflX-like GTPase superfamily. OBG GTPase family.</text>
</comment>
<dbReference type="PRINTS" id="PR00326">
    <property type="entry name" value="GTP1OBG"/>
</dbReference>
<dbReference type="STRING" id="1797589.A2784_04610"/>
<dbReference type="InterPro" id="IPR006169">
    <property type="entry name" value="GTP1_OBG_dom"/>
</dbReference>
<dbReference type="CDD" id="cd01898">
    <property type="entry name" value="Obg"/>
    <property type="match status" value="1"/>
</dbReference>
<keyword evidence="2" id="KW-0963">Cytoplasm</keyword>
<dbReference type="Pfam" id="PF01018">
    <property type="entry name" value="GTP1_OBG"/>
    <property type="match status" value="1"/>
</dbReference>
<dbReference type="Proteomes" id="UP000177324">
    <property type="component" value="Unassembled WGS sequence"/>
</dbReference>
<evidence type="ECO:0000256" key="1">
    <source>
        <dbReference type="ARBA" id="ARBA00007699"/>
    </source>
</evidence>
<dbReference type="Pfam" id="PF01926">
    <property type="entry name" value="MMR_HSR1"/>
    <property type="match status" value="1"/>
</dbReference>
<gene>
    <name evidence="9" type="ORF">A2784_04610</name>
</gene>
<dbReference type="InterPro" id="IPR027417">
    <property type="entry name" value="P-loop_NTPase"/>
</dbReference>
<dbReference type="NCBIfam" id="NF008956">
    <property type="entry name" value="PRK12299.1"/>
    <property type="match status" value="1"/>
</dbReference>
<dbReference type="FunFam" id="2.70.210.12:FF:000001">
    <property type="entry name" value="GTPase Obg"/>
    <property type="match status" value="1"/>
</dbReference>
<reference evidence="9 10" key="1">
    <citation type="journal article" date="2016" name="Nat. Commun.">
        <title>Thousands of microbial genomes shed light on interconnected biogeochemical processes in an aquifer system.</title>
        <authorList>
            <person name="Anantharaman K."/>
            <person name="Brown C.T."/>
            <person name="Hug L.A."/>
            <person name="Sharon I."/>
            <person name="Castelle C.J."/>
            <person name="Probst A.J."/>
            <person name="Thomas B.C."/>
            <person name="Singh A."/>
            <person name="Wilkins M.J."/>
            <person name="Karaoz U."/>
            <person name="Brodie E.L."/>
            <person name="Williams K.H."/>
            <person name="Hubbard S.S."/>
            <person name="Banfield J.F."/>
        </authorList>
    </citation>
    <scope>NUCLEOTIDE SEQUENCE [LARGE SCALE GENOMIC DNA]</scope>
</reference>
<evidence type="ECO:0000256" key="6">
    <source>
        <dbReference type="ARBA" id="ARBA00023134"/>
    </source>
</evidence>
<dbReference type="InterPro" id="IPR031167">
    <property type="entry name" value="G_OBG"/>
</dbReference>
<sequence length="322" mass="34389">MLVDEVEVSIKGGDGGAGIVAWAKPPLRGPSGGSGGRGGDIYARAVNDLMLLRQFVVKKTATAESGKRGQINQKTGRDGKDIELVLPTGSVISDIDTGESWELNHAGEKIKLCAGGNGGRGNYELRSAILTTPKVAKQGGRAQERRIRIVLKLVADFGLIGLPNAGKSSLLNELTAAKAPVAQYPFTTLSPNLGALNKKIIADIPGLIEGASKGKGLGIKFLKHIEKVGLLLHCMAAESEDIVKDYKTVRQELGQYSGELVKKPEIILLTKADLVEEKQLQRQVNKLKKLNPKVHPVSIYDWDSIESLKTELTGKTGTGGNE</sequence>
<dbReference type="InterPro" id="IPR045086">
    <property type="entry name" value="OBG_GTPase"/>
</dbReference>
<dbReference type="EMBL" id="MHCH01000039">
    <property type="protein sequence ID" value="OGY16739.1"/>
    <property type="molecule type" value="Genomic_DNA"/>
</dbReference>
<name>A0A1G1VMW1_9BACT</name>
<dbReference type="Gene3D" id="3.40.50.300">
    <property type="entry name" value="P-loop containing nucleotide triphosphate hydrolases"/>
    <property type="match status" value="1"/>
</dbReference>
<evidence type="ECO:0000256" key="2">
    <source>
        <dbReference type="ARBA" id="ARBA00022490"/>
    </source>
</evidence>
<evidence type="ECO:0000256" key="5">
    <source>
        <dbReference type="ARBA" id="ARBA00022842"/>
    </source>
</evidence>
<evidence type="ECO:0000259" key="7">
    <source>
        <dbReference type="PROSITE" id="PS51710"/>
    </source>
</evidence>
<organism evidence="9 10">
    <name type="scientific">Candidatus Chisholmbacteria bacterium RIFCSPHIGHO2_01_FULL_48_12</name>
    <dbReference type="NCBI Taxonomy" id="1797589"/>
    <lineage>
        <taxon>Bacteria</taxon>
        <taxon>Candidatus Chisholmiibacteriota</taxon>
    </lineage>
</organism>
<dbReference type="SUPFAM" id="SSF82051">
    <property type="entry name" value="Obg GTP-binding protein N-terminal domain"/>
    <property type="match status" value="1"/>
</dbReference>
<dbReference type="PANTHER" id="PTHR11702">
    <property type="entry name" value="DEVELOPMENTALLY REGULATED GTP-BINDING PROTEIN-RELATED"/>
    <property type="match status" value="1"/>
</dbReference>
<dbReference type="InterPro" id="IPR006074">
    <property type="entry name" value="GTP1-OBG_CS"/>
</dbReference>
<evidence type="ECO:0000313" key="9">
    <source>
        <dbReference type="EMBL" id="OGY16739.1"/>
    </source>
</evidence>
<dbReference type="GO" id="GO:0042254">
    <property type="term" value="P:ribosome biogenesis"/>
    <property type="evidence" value="ECO:0007669"/>
    <property type="project" value="UniProtKB-UniRule"/>
</dbReference>
<dbReference type="AlphaFoldDB" id="A0A1G1VMW1"/>
<keyword evidence="4" id="KW-0378">Hydrolase</keyword>
<keyword evidence="5" id="KW-0460">Magnesium</keyword>
<dbReference type="PANTHER" id="PTHR11702:SF31">
    <property type="entry name" value="MITOCHONDRIAL RIBOSOME-ASSOCIATED GTPASE 2"/>
    <property type="match status" value="1"/>
</dbReference>
<evidence type="ECO:0000313" key="10">
    <source>
        <dbReference type="Proteomes" id="UP000177324"/>
    </source>
</evidence>
<dbReference type="PIRSF" id="PIRSF002401">
    <property type="entry name" value="GTP_bd_Obg/CgtA"/>
    <property type="match status" value="1"/>
</dbReference>
<dbReference type="InterPro" id="IPR014100">
    <property type="entry name" value="GTP-bd_Obg/CgtA"/>
</dbReference>
<evidence type="ECO:0000256" key="3">
    <source>
        <dbReference type="ARBA" id="ARBA00022741"/>
    </source>
</evidence>